<comment type="caution">
    <text evidence="1">The sequence shown here is derived from an EMBL/GenBank/DDBJ whole genome shotgun (WGS) entry which is preliminary data.</text>
</comment>
<reference evidence="1 2" key="1">
    <citation type="submission" date="2014-02" db="EMBL/GenBank/DDBJ databases">
        <authorList>
            <person name="Sears C."/>
            <person name="Carroll K."/>
            <person name="Sack B.R."/>
            <person name="Qadri F."/>
            <person name="Myers L.L."/>
            <person name="Chung G.-T."/>
            <person name="Escheverria P."/>
            <person name="Fraser C.M."/>
            <person name="Sadzewicz L."/>
            <person name="Shefchek K.A."/>
            <person name="Tallon L."/>
            <person name="Das S.P."/>
            <person name="Daugherty S."/>
            <person name="Mongodin E.F."/>
        </authorList>
    </citation>
    <scope>NUCLEOTIDE SEQUENCE [LARGE SCALE GENOMIC DNA]</scope>
    <source>
        <strain evidence="2">3988T(B)14</strain>
    </source>
</reference>
<accession>A0A015UMU5</accession>
<dbReference type="Proteomes" id="UP000020529">
    <property type="component" value="Unassembled WGS sequence"/>
</dbReference>
<organism evidence="1 2">
    <name type="scientific">Bacteroides fragilis str. 3988T(B)14</name>
    <dbReference type="NCBI Taxonomy" id="1339315"/>
    <lineage>
        <taxon>Bacteria</taxon>
        <taxon>Pseudomonadati</taxon>
        <taxon>Bacteroidota</taxon>
        <taxon>Bacteroidia</taxon>
        <taxon>Bacteroidales</taxon>
        <taxon>Bacteroidaceae</taxon>
        <taxon>Bacteroides</taxon>
    </lineage>
</organism>
<sequence length="41" mass="4366">MFFPPTCRNGSGLVSVDGQVFHVSESAADCFASTFSRPLSI</sequence>
<name>A0A015UMU5_BACFG</name>
<proteinExistence type="predicted"/>
<dbReference type="AlphaFoldDB" id="A0A015UMU5"/>
<protein>
    <submittedName>
        <fullName evidence="1">Uncharacterized protein</fullName>
    </submittedName>
</protein>
<dbReference type="PATRIC" id="fig|1339315.3.peg.1787"/>
<dbReference type="EMBL" id="JGCY01000246">
    <property type="protein sequence ID" value="EXY75168.1"/>
    <property type="molecule type" value="Genomic_DNA"/>
</dbReference>
<evidence type="ECO:0000313" key="2">
    <source>
        <dbReference type="Proteomes" id="UP000020529"/>
    </source>
</evidence>
<evidence type="ECO:0000313" key="1">
    <source>
        <dbReference type="EMBL" id="EXY75168.1"/>
    </source>
</evidence>
<gene>
    <name evidence="1" type="ORF">M124_0990</name>
</gene>